<dbReference type="Gene3D" id="1.10.510.10">
    <property type="entry name" value="Transferase(Phosphotransferase) domain 1"/>
    <property type="match status" value="1"/>
</dbReference>
<comment type="caution">
    <text evidence="2">The sequence shown here is derived from an EMBL/GenBank/DDBJ whole genome shotgun (WGS) entry which is preliminary data.</text>
</comment>
<dbReference type="Pfam" id="PF00069">
    <property type="entry name" value="Pkinase"/>
    <property type="match status" value="1"/>
</dbReference>
<dbReference type="GO" id="GO:0004672">
    <property type="term" value="F:protein kinase activity"/>
    <property type="evidence" value="ECO:0007669"/>
    <property type="project" value="InterPro"/>
</dbReference>
<organism evidence="2 3">
    <name type="scientific">Cordyceps confragosa</name>
    <name type="common">Lecanicillium lecanii</name>
    <dbReference type="NCBI Taxonomy" id="2714763"/>
    <lineage>
        <taxon>Eukaryota</taxon>
        <taxon>Fungi</taxon>
        <taxon>Dikarya</taxon>
        <taxon>Ascomycota</taxon>
        <taxon>Pezizomycotina</taxon>
        <taxon>Sordariomycetes</taxon>
        <taxon>Hypocreomycetidae</taxon>
        <taxon>Hypocreales</taxon>
        <taxon>Cordycipitaceae</taxon>
        <taxon>Akanthomyces</taxon>
    </lineage>
</organism>
<evidence type="ECO:0000313" key="3">
    <source>
        <dbReference type="Proteomes" id="UP000243081"/>
    </source>
</evidence>
<gene>
    <name evidence="2" type="ORF">LLEC1_06900</name>
</gene>
<proteinExistence type="predicted"/>
<accession>A0A179IAL1</accession>
<dbReference type="InterPro" id="IPR000719">
    <property type="entry name" value="Prot_kinase_dom"/>
</dbReference>
<keyword evidence="3" id="KW-1185">Reference proteome</keyword>
<evidence type="ECO:0000313" key="2">
    <source>
        <dbReference type="EMBL" id="OAQ99332.1"/>
    </source>
</evidence>
<dbReference type="GO" id="GO:0005524">
    <property type="term" value="F:ATP binding"/>
    <property type="evidence" value="ECO:0007669"/>
    <property type="project" value="InterPro"/>
</dbReference>
<dbReference type="OrthoDB" id="4062651at2759"/>
<dbReference type="EMBL" id="LUKN01002281">
    <property type="protein sequence ID" value="OAQ99332.1"/>
    <property type="molecule type" value="Genomic_DNA"/>
</dbReference>
<dbReference type="SUPFAM" id="SSF56112">
    <property type="entry name" value="Protein kinase-like (PK-like)"/>
    <property type="match status" value="1"/>
</dbReference>
<sequence length="348" mass="39769">MESPPKYKVEYYSTSIHEDDRDMSLNIRRNGKVFYIQISPSNFIDSPGMSERYLEYLAVLRSGEEVLGDIYESDVFEWLVTPFEPYLVELAPPPQDRKHIQITLQQHLFPYFFIFELDIQNEMLCPRRIFSKSPPYRPSFCLFDDEFLDDLEEWTHLYDPAGIILSFKDPEDALFKEPRRVVIDGGQAECFYKPCHSTTEAIRELKSYKAIAAAGLCDDVDLCRVHGVVMDDQDFILGILLTYVDCADCPLSARVLPQDPDDPPPEVRTKWIQQLDTTLSSLHKAGIVWGDAKSENVLIDKSGNAWITDFGGGYTEGWVDRELAETIEGDVMGMAKIHTLLFPSDTVP</sequence>
<dbReference type="Proteomes" id="UP000243081">
    <property type="component" value="Unassembled WGS sequence"/>
</dbReference>
<dbReference type="InterPro" id="IPR011009">
    <property type="entry name" value="Kinase-like_dom_sf"/>
</dbReference>
<name>A0A179IAL1_CORDF</name>
<protein>
    <recommendedName>
        <fullName evidence="1">Protein kinase domain-containing protein</fullName>
    </recommendedName>
</protein>
<reference evidence="2 3" key="1">
    <citation type="submission" date="2016-03" db="EMBL/GenBank/DDBJ databases">
        <title>Fine-scale spatial genetic structure of a fungal parasite of coffee scale insects.</title>
        <authorList>
            <person name="Jackson D."/>
            <person name="Zemenick K.A."/>
            <person name="Malloure B."/>
            <person name="Quandt C.A."/>
            <person name="James T.Y."/>
        </authorList>
    </citation>
    <scope>NUCLEOTIDE SEQUENCE [LARGE SCALE GENOMIC DNA]</scope>
    <source>
        <strain evidence="2 3">UM487</strain>
    </source>
</reference>
<evidence type="ECO:0000259" key="1">
    <source>
        <dbReference type="Pfam" id="PF00069"/>
    </source>
</evidence>
<feature type="domain" description="Protein kinase" evidence="1">
    <location>
        <begin position="221"/>
        <end position="311"/>
    </location>
</feature>
<dbReference type="OMA" id="DKNDDAW"/>
<dbReference type="AlphaFoldDB" id="A0A179IAL1"/>